<feature type="transmembrane region" description="Helical" evidence="5">
    <location>
        <begin position="469"/>
        <end position="489"/>
    </location>
</feature>
<dbReference type="PROSITE" id="PS50261">
    <property type="entry name" value="G_PROTEIN_RECEP_F2_4"/>
    <property type="match status" value="1"/>
</dbReference>
<evidence type="ECO:0000256" key="4">
    <source>
        <dbReference type="ARBA" id="ARBA00023136"/>
    </source>
</evidence>
<feature type="transmembrane region" description="Helical" evidence="5">
    <location>
        <begin position="397"/>
        <end position="415"/>
    </location>
</feature>
<dbReference type="Pfam" id="PF03547">
    <property type="entry name" value="Mem_trans"/>
    <property type="match status" value="1"/>
</dbReference>
<dbReference type="InterPro" id="IPR000591">
    <property type="entry name" value="DEP_dom"/>
</dbReference>
<feature type="domain" description="DEP" evidence="6">
    <location>
        <begin position="679"/>
        <end position="758"/>
    </location>
</feature>
<feature type="transmembrane region" description="Helical" evidence="5">
    <location>
        <begin position="15"/>
        <end position="38"/>
    </location>
</feature>
<dbReference type="EMBL" id="CAJNOE010000058">
    <property type="protein sequence ID" value="CAF0830856.1"/>
    <property type="molecule type" value="Genomic_DNA"/>
</dbReference>
<gene>
    <name evidence="8" type="ORF">IZO911_LOCUS8518</name>
    <name evidence="9" type="ORF">KXQ929_LOCUS6700</name>
</gene>
<keyword evidence="4 5" id="KW-0472">Membrane</keyword>
<evidence type="ECO:0000256" key="2">
    <source>
        <dbReference type="ARBA" id="ARBA00022692"/>
    </source>
</evidence>
<dbReference type="Gene3D" id="1.20.1070.10">
    <property type="entry name" value="Rhodopsin 7-helix transmembrane proteins"/>
    <property type="match status" value="1"/>
</dbReference>
<feature type="transmembrane region" description="Helical" evidence="5">
    <location>
        <begin position="584"/>
        <end position="606"/>
    </location>
</feature>
<accession>A0A813V068</accession>
<dbReference type="InterPro" id="IPR051832">
    <property type="entry name" value="mTOR-Rac_regulators"/>
</dbReference>
<evidence type="ECO:0000313" key="9">
    <source>
        <dbReference type="EMBL" id="CAF3631694.1"/>
    </source>
</evidence>
<name>A0A813V068_9BILA</name>
<dbReference type="GO" id="GO:0055085">
    <property type="term" value="P:transmembrane transport"/>
    <property type="evidence" value="ECO:0007669"/>
    <property type="project" value="InterPro"/>
</dbReference>
<comment type="caution">
    <text evidence="8">The sequence shown here is derived from an EMBL/GenBank/DDBJ whole genome shotgun (WGS) entry which is preliminary data.</text>
</comment>
<feature type="transmembrane region" description="Helical" evidence="5">
    <location>
        <begin position="75"/>
        <end position="97"/>
    </location>
</feature>
<evidence type="ECO:0000259" key="7">
    <source>
        <dbReference type="PROSITE" id="PS50261"/>
    </source>
</evidence>
<dbReference type="GO" id="GO:0004888">
    <property type="term" value="F:transmembrane signaling receptor activity"/>
    <property type="evidence" value="ECO:0007669"/>
    <property type="project" value="InterPro"/>
</dbReference>
<dbReference type="AlphaFoldDB" id="A0A813V068"/>
<dbReference type="GO" id="GO:0007166">
    <property type="term" value="P:cell surface receptor signaling pathway"/>
    <property type="evidence" value="ECO:0007669"/>
    <property type="project" value="InterPro"/>
</dbReference>
<evidence type="ECO:0000256" key="3">
    <source>
        <dbReference type="ARBA" id="ARBA00022989"/>
    </source>
</evidence>
<dbReference type="GO" id="GO:0030514">
    <property type="term" value="P:negative regulation of BMP signaling pathway"/>
    <property type="evidence" value="ECO:0007669"/>
    <property type="project" value="TreeGrafter"/>
</dbReference>
<protein>
    <recommendedName>
        <fullName evidence="11">Integral membrane protein GPR155-like protein</fullName>
    </recommendedName>
</protein>
<dbReference type="GO" id="GO:0016020">
    <property type="term" value="C:membrane"/>
    <property type="evidence" value="ECO:0007669"/>
    <property type="project" value="UniProtKB-SubCell"/>
</dbReference>
<feature type="transmembrane region" description="Helical" evidence="5">
    <location>
        <begin position="626"/>
        <end position="644"/>
    </location>
</feature>
<feature type="transmembrane region" description="Helical" evidence="5">
    <location>
        <begin position="324"/>
        <end position="344"/>
    </location>
</feature>
<dbReference type="PANTHER" id="PTHR22829">
    <property type="entry name" value="DEP DOMAIN PROTEIN"/>
    <property type="match status" value="1"/>
</dbReference>
<dbReference type="Proteomes" id="UP000663860">
    <property type="component" value="Unassembled WGS sequence"/>
</dbReference>
<dbReference type="EMBL" id="CAJOBB010000263">
    <property type="protein sequence ID" value="CAF3631694.1"/>
    <property type="molecule type" value="Genomic_DNA"/>
</dbReference>
<comment type="subcellular location">
    <subcellularLocation>
        <location evidence="1">Membrane</location>
        <topology evidence="1">Multi-pass membrane protein</topology>
    </subcellularLocation>
</comment>
<dbReference type="InterPro" id="IPR017981">
    <property type="entry name" value="GPCR_2-like_7TM"/>
</dbReference>
<feature type="transmembrane region" description="Helical" evidence="5">
    <location>
        <begin position="294"/>
        <end position="312"/>
    </location>
</feature>
<evidence type="ECO:0008006" key="11">
    <source>
        <dbReference type="Google" id="ProtNLM"/>
    </source>
</evidence>
<feature type="transmembrane region" description="Helical" evidence="5">
    <location>
        <begin position="435"/>
        <end position="457"/>
    </location>
</feature>
<feature type="transmembrane region" description="Helical" evidence="5">
    <location>
        <begin position="509"/>
        <end position="530"/>
    </location>
</feature>
<keyword evidence="3 5" id="KW-1133">Transmembrane helix</keyword>
<evidence type="ECO:0000256" key="5">
    <source>
        <dbReference type="SAM" id="Phobius"/>
    </source>
</evidence>
<evidence type="ECO:0000313" key="10">
    <source>
        <dbReference type="Proteomes" id="UP000663860"/>
    </source>
</evidence>
<evidence type="ECO:0000256" key="1">
    <source>
        <dbReference type="ARBA" id="ARBA00004141"/>
    </source>
</evidence>
<keyword evidence="2 5" id="KW-0812">Transmembrane</keyword>
<feature type="transmembrane region" description="Helical" evidence="5">
    <location>
        <begin position="250"/>
        <end position="274"/>
    </location>
</feature>
<proteinExistence type="predicted"/>
<dbReference type="GO" id="GO:0035556">
    <property type="term" value="P:intracellular signal transduction"/>
    <property type="evidence" value="ECO:0007669"/>
    <property type="project" value="InterPro"/>
</dbReference>
<feature type="domain" description="G-protein coupled receptors family 2 profile 2" evidence="7">
    <location>
        <begin position="358"/>
        <end position="640"/>
    </location>
</feature>
<feature type="transmembrane region" description="Helical" evidence="5">
    <location>
        <begin position="364"/>
        <end position="385"/>
    </location>
</feature>
<dbReference type="PANTHER" id="PTHR22829:SF5">
    <property type="entry name" value="INTEGRAL MEMBRANE PROTEIN GPR155"/>
    <property type="match status" value="1"/>
</dbReference>
<sequence>MNKTTDNSTTIDQELYPALIQCFFIISAGYIAGQLNLLTNSHSIGLSRYISNFALPAVIFKNLVDIQFQNISWQFLTSVLISKTIVFFLTILLAYIAERPRNYASMGHYGIITTQSNDFALILPIIEAVYKESHPEYSRYVYLIAPISLVILNPIGFFLIEIQKRIDDQRKHREKSWQHLQLISSVCQNICCNPIVICTILGIIFNYIFNQHLPNTLEYILTPLSQSFTATALFYLGLTMVGKLNRLHAHLVITVFLLSIIKLVIFPLILRQAVFFLVKPINGSLHNTIDYSNLGFLYGTAPTAPSVVFYVPETMLGLQTIASTELVISTLLAGPIMLVSAKMINLHTLDLGTTQLYEILLTKTAFDVSILSLFCTIIVLIGFCLRHRRLKISFIHKYTFICVGLQMILAIWTIIMHYVKQPLLSTTSTIFDLGSIFIALATRTWVTSLSIALMITTCHSNELARRCSWIYHVFGWFIPASISLIIYFSALFGPTEEISLLGVEKLGKIQVILSILLLAFCTLINTISLLRIARRTYRLRHDSTDSHSNSVRNEAQPLMVDEDDQTFIPPFIPDEGDKQLFRHAILVALLTIDAVICVSILLWVLISHDRNGIYYELQFLDTVLLYGQGIMTFLVFALDADLLVPIKRKTMKILSCFGYNTNRSRDPIRNRSIENNDSLDFELQIRPNFTRQSKMNTSSETTFDGNEFCQWLITNSYLENASMARAYLQQLIDNQQIISINQNTDDTDLLSNWYAFSK</sequence>
<feature type="transmembrane region" description="Helical" evidence="5">
    <location>
        <begin position="220"/>
        <end position="238"/>
    </location>
</feature>
<organism evidence="8 10">
    <name type="scientific">Adineta steineri</name>
    <dbReference type="NCBI Taxonomy" id="433720"/>
    <lineage>
        <taxon>Eukaryota</taxon>
        <taxon>Metazoa</taxon>
        <taxon>Spiralia</taxon>
        <taxon>Gnathifera</taxon>
        <taxon>Rotifera</taxon>
        <taxon>Eurotatoria</taxon>
        <taxon>Bdelloidea</taxon>
        <taxon>Adinetida</taxon>
        <taxon>Adinetidae</taxon>
        <taxon>Adineta</taxon>
    </lineage>
</organism>
<evidence type="ECO:0000313" key="8">
    <source>
        <dbReference type="EMBL" id="CAF0830856.1"/>
    </source>
</evidence>
<dbReference type="InterPro" id="IPR004776">
    <property type="entry name" value="Mem_transp_PIN-like"/>
</dbReference>
<reference evidence="8" key="1">
    <citation type="submission" date="2021-02" db="EMBL/GenBank/DDBJ databases">
        <authorList>
            <person name="Nowell W R."/>
        </authorList>
    </citation>
    <scope>NUCLEOTIDE SEQUENCE</scope>
</reference>
<dbReference type="PROSITE" id="PS50186">
    <property type="entry name" value="DEP"/>
    <property type="match status" value="1"/>
</dbReference>
<dbReference type="Proteomes" id="UP000663868">
    <property type="component" value="Unassembled WGS sequence"/>
</dbReference>
<feature type="transmembrane region" description="Helical" evidence="5">
    <location>
        <begin position="180"/>
        <end position="208"/>
    </location>
</feature>
<feature type="transmembrane region" description="Helical" evidence="5">
    <location>
        <begin position="140"/>
        <end position="160"/>
    </location>
</feature>
<evidence type="ECO:0000259" key="6">
    <source>
        <dbReference type="PROSITE" id="PS50186"/>
    </source>
</evidence>